<dbReference type="Gene3D" id="3.40.50.300">
    <property type="entry name" value="P-loop containing nucleotide triphosphate hydrolases"/>
    <property type="match status" value="1"/>
</dbReference>
<dbReference type="EMBL" id="DQWE01000041">
    <property type="protein sequence ID" value="HDI82339.1"/>
    <property type="molecule type" value="Genomic_DNA"/>
</dbReference>
<dbReference type="InterPro" id="IPR004948">
    <property type="entry name" value="Nuc-triphosphatase_THEP1"/>
</dbReference>
<gene>
    <name evidence="1" type="ORF">ENF18_00935</name>
</gene>
<evidence type="ECO:0000313" key="1">
    <source>
        <dbReference type="EMBL" id="HDI82339.1"/>
    </source>
</evidence>
<name>A0A7C0ZCB9_UNCW3</name>
<organism evidence="1">
    <name type="scientific">candidate division WOR-3 bacterium</name>
    <dbReference type="NCBI Taxonomy" id="2052148"/>
    <lineage>
        <taxon>Bacteria</taxon>
        <taxon>Bacteria division WOR-3</taxon>
    </lineage>
</organism>
<comment type="caution">
    <text evidence="1">The sequence shown here is derived from an EMBL/GenBank/DDBJ whole genome shotgun (WGS) entry which is preliminary data.</text>
</comment>
<dbReference type="Pfam" id="PF03266">
    <property type="entry name" value="NTPase_1"/>
    <property type="match status" value="1"/>
</dbReference>
<sequence>MVFIITGGVNTGKTTLFERIHKRQGGGGFSLPKIIVNNQFKGYWIKDLNTGEKTEFALIESMDGYLYKMGRFYFLPQGMEFARRIYKKAIETEEKNFFIDEIGPLELEDKGFSHIFRDALTSFENIYVVVRESCLDDVIREFGLNEYKLVRKDGGI</sequence>
<proteinExistence type="predicted"/>
<dbReference type="InterPro" id="IPR027417">
    <property type="entry name" value="P-loop_NTPase"/>
</dbReference>
<dbReference type="AlphaFoldDB" id="A0A7C0ZCB9"/>
<evidence type="ECO:0008006" key="2">
    <source>
        <dbReference type="Google" id="ProtNLM"/>
    </source>
</evidence>
<dbReference type="SUPFAM" id="SSF52540">
    <property type="entry name" value="P-loop containing nucleoside triphosphate hydrolases"/>
    <property type="match status" value="1"/>
</dbReference>
<dbReference type="Proteomes" id="UP000885847">
    <property type="component" value="Unassembled WGS sequence"/>
</dbReference>
<accession>A0A7C0ZCB9</accession>
<dbReference type="GO" id="GO:0017111">
    <property type="term" value="F:ribonucleoside triphosphate phosphatase activity"/>
    <property type="evidence" value="ECO:0007669"/>
    <property type="project" value="InterPro"/>
</dbReference>
<reference evidence="1" key="1">
    <citation type="journal article" date="2020" name="mSystems">
        <title>Genome- and Community-Level Interaction Insights into Carbon Utilization and Element Cycling Functions of Hydrothermarchaeota in Hydrothermal Sediment.</title>
        <authorList>
            <person name="Zhou Z."/>
            <person name="Liu Y."/>
            <person name="Xu W."/>
            <person name="Pan J."/>
            <person name="Luo Z.H."/>
            <person name="Li M."/>
        </authorList>
    </citation>
    <scope>NUCLEOTIDE SEQUENCE [LARGE SCALE GENOMIC DNA]</scope>
    <source>
        <strain evidence="1">HyVt-102</strain>
    </source>
</reference>
<protein>
    <recommendedName>
        <fullName evidence="2">Nucleotide kinase</fullName>
    </recommendedName>
</protein>